<dbReference type="UniPathway" id="UPA00115">
    <property type="reaction ID" value="UER00408"/>
</dbReference>
<evidence type="ECO:0000256" key="7">
    <source>
        <dbReference type="HAMAP-Rule" id="MF_00966"/>
    </source>
</evidence>
<feature type="active site" description="Proton acceptor" evidence="7">
    <location>
        <position position="248"/>
    </location>
</feature>
<dbReference type="HAMAP" id="MF_00966">
    <property type="entry name" value="G6PD"/>
    <property type="match status" value="1"/>
</dbReference>
<keyword evidence="6 7" id="KW-0119">Carbohydrate metabolism</keyword>
<dbReference type="PANTHER" id="PTHR23429">
    <property type="entry name" value="GLUCOSE-6-PHOSPHATE 1-DEHYDROGENASE G6PD"/>
    <property type="match status" value="1"/>
</dbReference>
<dbReference type="GO" id="GO:0005829">
    <property type="term" value="C:cytosol"/>
    <property type="evidence" value="ECO:0007669"/>
    <property type="project" value="TreeGrafter"/>
</dbReference>
<dbReference type="Pfam" id="PF02781">
    <property type="entry name" value="G6PD_C"/>
    <property type="match status" value="1"/>
</dbReference>
<dbReference type="InterPro" id="IPR022675">
    <property type="entry name" value="G6P_DH_C"/>
</dbReference>
<dbReference type="PIRSF" id="PIRSF000110">
    <property type="entry name" value="G6PD"/>
    <property type="match status" value="1"/>
</dbReference>
<dbReference type="Pfam" id="PF00479">
    <property type="entry name" value="G6PD_N"/>
    <property type="match status" value="1"/>
</dbReference>
<gene>
    <name evidence="7" type="primary">zwf</name>
    <name evidence="10" type="ORF">FC32_GL001531</name>
</gene>
<comment type="similarity">
    <text evidence="2 7">Belongs to the glucose-6-phosphate dehydrogenase family.</text>
</comment>
<dbReference type="SUPFAM" id="SSF55347">
    <property type="entry name" value="Glyceraldehyde-3-phosphate dehydrogenase-like, C-terminal domain"/>
    <property type="match status" value="1"/>
</dbReference>
<dbReference type="STRING" id="1423724.FC32_GL001531"/>
<dbReference type="Gene3D" id="3.30.360.10">
    <property type="entry name" value="Dihydrodipicolinate Reductase, domain 2"/>
    <property type="match status" value="1"/>
</dbReference>
<comment type="pathway">
    <text evidence="1 7">Carbohydrate degradation; pentose phosphate pathway; D-ribulose 5-phosphate from D-glucose 6-phosphate (oxidative stage): step 1/3.</text>
</comment>
<dbReference type="PROSITE" id="PS00069">
    <property type="entry name" value="G6P_DEHYDROGENASE"/>
    <property type="match status" value="1"/>
</dbReference>
<evidence type="ECO:0000256" key="6">
    <source>
        <dbReference type="ARBA" id="ARBA00023277"/>
    </source>
</evidence>
<evidence type="ECO:0000256" key="3">
    <source>
        <dbReference type="ARBA" id="ARBA00022526"/>
    </source>
</evidence>
<dbReference type="GO" id="GO:0004345">
    <property type="term" value="F:glucose-6-phosphate dehydrogenase activity"/>
    <property type="evidence" value="ECO:0007669"/>
    <property type="project" value="UniProtKB-UniRule"/>
</dbReference>
<evidence type="ECO:0000259" key="9">
    <source>
        <dbReference type="Pfam" id="PF02781"/>
    </source>
</evidence>
<keyword evidence="11" id="KW-1185">Reference proteome</keyword>
<organism evidence="10 11">
    <name type="scientific">Ligilactobacillus apodemi DSM 16634 = JCM 16172</name>
    <dbReference type="NCBI Taxonomy" id="1423724"/>
    <lineage>
        <taxon>Bacteria</taxon>
        <taxon>Bacillati</taxon>
        <taxon>Bacillota</taxon>
        <taxon>Bacilli</taxon>
        <taxon>Lactobacillales</taxon>
        <taxon>Lactobacillaceae</taxon>
        <taxon>Ligilactobacillus</taxon>
    </lineage>
</organism>
<dbReference type="Gene3D" id="3.40.50.720">
    <property type="entry name" value="NAD(P)-binding Rossmann-like Domain"/>
    <property type="match status" value="1"/>
</dbReference>
<feature type="binding site" evidence="7">
    <location>
        <position position="156"/>
    </location>
    <ligand>
        <name>NADP(+)</name>
        <dbReference type="ChEBI" id="CHEBI:58349"/>
    </ligand>
</feature>
<dbReference type="AlphaFoldDB" id="A0A0R1TS84"/>
<dbReference type="OrthoDB" id="9802739at2"/>
<dbReference type="RefSeq" id="WP_035459625.1">
    <property type="nucleotide sequence ID" value="NZ_AZFT01000053.1"/>
</dbReference>
<feature type="binding site" evidence="7">
    <location>
        <position position="190"/>
    </location>
    <ligand>
        <name>substrate</name>
    </ligand>
</feature>
<dbReference type="SUPFAM" id="SSF51735">
    <property type="entry name" value="NAD(P)-binding Rossmann-fold domains"/>
    <property type="match status" value="1"/>
</dbReference>
<feature type="binding site" evidence="7">
    <location>
        <position position="186"/>
    </location>
    <ligand>
        <name>substrate</name>
    </ligand>
</feature>
<comment type="function">
    <text evidence="7">Catalyzes the oxidation of glucose 6-phosphate to 6-phosphogluconolactone.</text>
</comment>
<feature type="binding site" evidence="7">
    <location>
        <position position="54"/>
    </location>
    <ligand>
        <name>NADP(+)</name>
        <dbReference type="ChEBI" id="CHEBI:58349"/>
    </ligand>
</feature>
<feature type="binding site" evidence="7">
    <location>
        <position position="349"/>
    </location>
    <ligand>
        <name>substrate</name>
    </ligand>
</feature>
<dbReference type="Proteomes" id="UP000051324">
    <property type="component" value="Unassembled WGS sequence"/>
</dbReference>
<keyword evidence="3 7" id="KW-0313">Glucose metabolism</keyword>
<dbReference type="EMBL" id="AZFT01000053">
    <property type="protein sequence ID" value="KRL84247.1"/>
    <property type="molecule type" value="Genomic_DNA"/>
</dbReference>
<comment type="caution">
    <text evidence="10">The sequence shown here is derived from an EMBL/GenBank/DDBJ whole genome shotgun (WGS) entry which is preliminary data.</text>
</comment>
<dbReference type="GO" id="GO:0009051">
    <property type="term" value="P:pentose-phosphate shunt, oxidative branch"/>
    <property type="evidence" value="ECO:0007669"/>
    <property type="project" value="TreeGrafter"/>
</dbReference>
<dbReference type="eggNOG" id="COG0364">
    <property type="taxonomic scope" value="Bacteria"/>
</dbReference>
<evidence type="ECO:0000256" key="2">
    <source>
        <dbReference type="ARBA" id="ARBA00009975"/>
    </source>
</evidence>
<feature type="domain" description="Glucose-6-phosphate dehydrogenase NAD-binding" evidence="8">
    <location>
        <begin position="17"/>
        <end position="195"/>
    </location>
</feature>
<evidence type="ECO:0000256" key="1">
    <source>
        <dbReference type="ARBA" id="ARBA00004937"/>
    </source>
</evidence>
<keyword evidence="5 7" id="KW-0560">Oxidoreductase</keyword>
<evidence type="ECO:0000259" key="8">
    <source>
        <dbReference type="Pfam" id="PF00479"/>
    </source>
</evidence>
<evidence type="ECO:0000313" key="11">
    <source>
        <dbReference type="Proteomes" id="UP000051324"/>
    </source>
</evidence>
<feature type="binding site" evidence="7">
    <location>
        <position position="344"/>
    </location>
    <ligand>
        <name>substrate</name>
    </ligand>
</feature>
<evidence type="ECO:0000313" key="10">
    <source>
        <dbReference type="EMBL" id="KRL84247.1"/>
    </source>
</evidence>
<dbReference type="GO" id="GO:0050661">
    <property type="term" value="F:NADP binding"/>
    <property type="evidence" value="ECO:0007669"/>
    <property type="project" value="UniProtKB-UniRule"/>
</dbReference>
<keyword evidence="4 7" id="KW-0521">NADP</keyword>
<accession>A0A0R1TS84</accession>
<reference evidence="10 11" key="1">
    <citation type="journal article" date="2015" name="Genome Announc.">
        <title>Expanding the biotechnology potential of lactobacilli through comparative genomics of 213 strains and associated genera.</title>
        <authorList>
            <person name="Sun Z."/>
            <person name="Harris H.M."/>
            <person name="McCann A."/>
            <person name="Guo C."/>
            <person name="Argimon S."/>
            <person name="Zhang W."/>
            <person name="Yang X."/>
            <person name="Jeffery I.B."/>
            <person name="Cooney J.C."/>
            <person name="Kagawa T.F."/>
            <person name="Liu W."/>
            <person name="Song Y."/>
            <person name="Salvetti E."/>
            <person name="Wrobel A."/>
            <person name="Rasinkangas P."/>
            <person name="Parkhill J."/>
            <person name="Rea M.C."/>
            <person name="O'Sullivan O."/>
            <person name="Ritari J."/>
            <person name="Douillard F.P."/>
            <person name="Paul Ross R."/>
            <person name="Yang R."/>
            <person name="Briner A.E."/>
            <person name="Felis G.E."/>
            <person name="de Vos W.M."/>
            <person name="Barrangou R."/>
            <person name="Klaenhammer T.R."/>
            <person name="Caufield P.W."/>
            <person name="Cui Y."/>
            <person name="Zhang H."/>
            <person name="O'Toole P.W."/>
        </authorList>
    </citation>
    <scope>NUCLEOTIDE SEQUENCE [LARGE SCALE GENOMIC DNA]</scope>
    <source>
        <strain evidence="10 11">DSM 16634</strain>
    </source>
</reference>
<protein>
    <recommendedName>
        <fullName evidence="7">Glucose-6-phosphate 1-dehydrogenase</fullName>
        <shortName evidence="7">G6PD</shortName>
        <ecNumber evidence="7">1.1.1.49</ecNumber>
    </recommendedName>
</protein>
<dbReference type="InterPro" id="IPR001282">
    <property type="entry name" value="G6P_DH"/>
</dbReference>
<dbReference type="InterPro" id="IPR019796">
    <property type="entry name" value="G6P_DH_AS"/>
</dbReference>
<dbReference type="GO" id="GO:0006006">
    <property type="term" value="P:glucose metabolic process"/>
    <property type="evidence" value="ECO:0007669"/>
    <property type="project" value="UniProtKB-KW"/>
</dbReference>
<evidence type="ECO:0000256" key="5">
    <source>
        <dbReference type="ARBA" id="ARBA00023002"/>
    </source>
</evidence>
<feature type="binding site" evidence="7">
    <location>
        <position position="243"/>
    </location>
    <ligand>
        <name>substrate</name>
    </ligand>
</feature>
<dbReference type="PRINTS" id="PR00079">
    <property type="entry name" value="G6PDHDRGNASE"/>
</dbReference>
<dbReference type="InterPro" id="IPR022674">
    <property type="entry name" value="G6P_DH_NAD-bd"/>
</dbReference>
<name>A0A0R1TS84_9LACO</name>
<comment type="catalytic activity">
    <reaction evidence="7">
        <text>D-glucose 6-phosphate + NADP(+) = 6-phospho-D-glucono-1,5-lactone + NADPH + H(+)</text>
        <dbReference type="Rhea" id="RHEA:15841"/>
        <dbReference type="ChEBI" id="CHEBI:15378"/>
        <dbReference type="ChEBI" id="CHEBI:57783"/>
        <dbReference type="ChEBI" id="CHEBI:57955"/>
        <dbReference type="ChEBI" id="CHEBI:58349"/>
        <dbReference type="ChEBI" id="CHEBI:61548"/>
        <dbReference type="EC" id="1.1.1.49"/>
    </reaction>
</comment>
<dbReference type="NCBIfam" id="TIGR00871">
    <property type="entry name" value="zwf"/>
    <property type="match status" value="1"/>
</dbReference>
<feature type="domain" description="Glucose-6-phosphate dehydrogenase C-terminal" evidence="9">
    <location>
        <begin position="197"/>
        <end position="490"/>
    </location>
</feature>
<sequence>MKVVLNLVKKEKKALFVIFGGTGDLAQRKLYPALFNLYKRGYLKKHFAVIGTARRPWTNDYYRDVVKSSIDGMVDSQTKINEFASHFYYQSHNVNDVEHYETLKALADKLDAKYELAGNRLYYLAMSPRFFGTISKYLKSEGLADTDGYNRVIIEKPFGRDYQSAKELDDEISKYFSEEDVFRIDHYLGKEMIQNIMALRFSNSILSAIWNNKMISNIQVTLSESLGVEERGGYYDTAGALRDMVQNHILQIVALLVMDRPASYCAKDVRQKKVETFKALKVYSPEEVKANFVRGQYGEGKDMPAYREENLIEPDSMTETFVAGKLEVNNKEMAGVPIYIRTGKRMATKATRIDIVFKQDKGSIYGEQALADNILTINVEPDPGIALSLNTKKIGQEYATKKTELKNSLTKEQAARVPEAYESLILNVLQGNSVNFTHWDELKYSWKFLDAIRKAWDEEGLPVDYFPNYSCGTMGPQISDELLAKDGNYWIFN</sequence>
<dbReference type="InterPro" id="IPR036291">
    <property type="entry name" value="NAD(P)-bd_dom_sf"/>
</dbReference>
<feature type="binding site" evidence="7">
    <location>
        <position position="224"/>
    </location>
    <ligand>
        <name>substrate</name>
    </ligand>
</feature>
<dbReference type="PATRIC" id="fig|1423724.4.peg.1598"/>
<evidence type="ECO:0000256" key="4">
    <source>
        <dbReference type="ARBA" id="ARBA00022857"/>
    </source>
</evidence>
<dbReference type="PANTHER" id="PTHR23429:SF0">
    <property type="entry name" value="GLUCOSE-6-PHOSPHATE 1-DEHYDROGENASE"/>
    <property type="match status" value="1"/>
</dbReference>
<comment type="caution">
    <text evidence="7">Lacks conserved residue(s) required for the propagation of feature annotation.</text>
</comment>
<proteinExistence type="inferred from homology"/>
<dbReference type="EC" id="1.1.1.49" evidence="7"/>